<evidence type="ECO:0000313" key="20">
    <source>
        <dbReference type="EMBL" id="KAG6925935.1"/>
    </source>
</evidence>
<feature type="transmembrane region" description="Helical" evidence="19">
    <location>
        <begin position="108"/>
        <end position="127"/>
    </location>
</feature>
<dbReference type="InterPro" id="IPR004299">
    <property type="entry name" value="MBOAT_fam"/>
</dbReference>
<evidence type="ECO:0000256" key="3">
    <source>
        <dbReference type="ARBA" id="ARBA00010323"/>
    </source>
</evidence>
<dbReference type="GO" id="GO:0030258">
    <property type="term" value="P:lipid modification"/>
    <property type="evidence" value="ECO:0007669"/>
    <property type="project" value="TreeGrafter"/>
</dbReference>
<dbReference type="Pfam" id="PF03062">
    <property type="entry name" value="MBOAT"/>
    <property type="match status" value="1"/>
</dbReference>
<evidence type="ECO:0000256" key="6">
    <source>
        <dbReference type="ARBA" id="ARBA00022824"/>
    </source>
</evidence>
<comment type="catalytic activity">
    <reaction evidence="15">
        <text>a 1-acyl-sn-glycero-3-phospho-(1D-myo-inositol) + (5Z,8Z,11Z,14Z)-eicosatetraenoyl-CoA = a 1-acyl-2-(5Z,8Z,11Z,14Z-eicosatetraenoyl)-sn-glycero-3-phospho-(1D-myo-inositol) + CoA</text>
        <dbReference type="Rhea" id="RHEA:37015"/>
        <dbReference type="ChEBI" id="CHEBI:57287"/>
        <dbReference type="ChEBI" id="CHEBI:57368"/>
        <dbReference type="ChEBI" id="CHEBI:64771"/>
        <dbReference type="ChEBI" id="CHEBI:75243"/>
    </reaction>
    <physiologicalReaction direction="left-to-right" evidence="15">
        <dbReference type="Rhea" id="RHEA:37016"/>
    </physiologicalReaction>
</comment>
<feature type="transmembrane region" description="Helical" evidence="19">
    <location>
        <begin position="81"/>
        <end position="102"/>
    </location>
</feature>
<keyword evidence="8 19" id="KW-0472">Membrane</keyword>
<dbReference type="GO" id="GO:0006661">
    <property type="term" value="P:phosphatidylinositol biosynthetic process"/>
    <property type="evidence" value="ECO:0007669"/>
    <property type="project" value="TreeGrafter"/>
</dbReference>
<comment type="catalytic activity">
    <reaction evidence="11">
        <text>(5Z,8Z,11Z,14Z)-eicosatetraenoyl-CoA + 1-hexadecanoyl-sn-glycero-3-phosphocholine = 1-hexadecanoyl-2-(5Z,8Z,11Z,14Z-eicosatetraenoyl)-sn-glycero-3-phosphocholine + CoA</text>
        <dbReference type="Rhea" id="RHEA:35999"/>
        <dbReference type="ChEBI" id="CHEBI:57287"/>
        <dbReference type="ChEBI" id="CHEBI:57368"/>
        <dbReference type="ChEBI" id="CHEBI:72998"/>
        <dbReference type="ChEBI" id="CHEBI:73003"/>
    </reaction>
    <physiologicalReaction direction="left-to-right" evidence="11">
        <dbReference type="Rhea" id="RHEA:36000"/>
    </physiologicalReaction>
</comment>
<dbReference type="PANTHER" id="PTHR13906:SF16">
    <property type="entry name" value="LYSOPHOSPHOLIPID ACYLTRANSFERASE 7"/>
    <property type="match status" value="1"/>
</dbReference>
<feature type="region of interest" description="Disordered" evidence="18">
    <location>
        <begin position="248"/>
        <end position="269"/>
    </location>
</feature>
<evidence type="ECO:0000256" key="13">
    <source>
        <dbReference type="ARBA" id="ARBA00041626"/>
    </source>
</evidence>
<evidence type="ECO:0000256" key="11">
    <source>
        <dbReference type="ARBA" id="ARBA00035964"/>
    </source>
</evidence>
<evidence type="ECO:0000256" key="15">
    <source>
        <dbReference type="ARBA" id="ARBA00049211"/>
    </source>
</evidence>
<proteinExistence type="inferred from homology"/>
<keyword evidence="9" id="KW-0012">Acyltransferase</keyword>
<comment type="caution">
    <text evidence="20">The sequence shown here is derived from an EMBL/GenBank/DDBJ whole genome shotgun (WGS) entry which is preliminary data.</text>
</comment>
<evidence type="ECO:0000313" key="21">
    <source>
        <dbReference type="Proteomes" id="UP000765507"/>
    </source>
</evidence>
<evidence type="ECO:0000256" key="1">
    <source>
        <dbReference type="ARBA" id="ARBA00004477"/>
    </source>
</evidence>
<comment type="pathway">
    <text evidence="2">Lipid metabolism; phospholipid metabolism.</text>
</comment>
<evidence type="ECO:0000256" key="9">
    <source>
        <dbReference type="ARBA" id="ARBA00023315"/>
    </source>
</evidence>
<evidence type="ECO:0000256" key="18">
    <source>
        <dbReference type="SAM" id="MobiDB-lite"/>
    </source>
</evidence>
<sequence length="331" mass="35303">MVSLANEVQEFSQAKKQDVTSFAKGPAIGLIPSVPGLGPILCYSYCYVGLMTGPFYRATGPTWTGCSSRTHRPSSAGSGGAARLVPVYGLLFLGCPLFPLGYVRSEAFAARALPFRLFYMVPVFFVFRMRFYVAWLCAECACIAAAFGAYPTAARARPGGGPTTLCPSAEEGARRSPVRLRDHQEHRPYGTDFCVEGRMRYWNMSVQWWLAQYIYKERPLPLLRHEERLDHADLGLLARPAPRLLPQLPDHPAVPGGRGGAGGGAAGAPGGGAGARPLLGGLAALVPQDAGVRLHVHGLCAAGAGRHPALLGLRLLLRPPGRPGPAARGPR</sequence>
<keyword evidence="7 19" id="KW-1133">Transmembrane helix</keyword>
<protein>
    <recommendedName>
        <fullName evidence="14">Leukocyte receptor cluster member 4</fullName>
    </recommendedName>
    <alternativeName>
        <fullName evidence="17">Lysophospholipid acyltransferase 7</fullName>
    </alternativeName>
    <alternativeName>
        <fullName evidence="13">Membrane-bound O-acyltransferase domain-containing protein 7</fullName>
    </alternativeName>
</protein>
<dbReference type="GO" id="GO:0071617">
    <property type="term" value="F:lysophospholipid acyltransferase activity"/>
    <property type="evidence" value="ECO:0007669"/>
    <property type="project" value="TreeGrafter"/>
</dbReference>
<dbReference type="GO" id="GO:0044233">
    <property type="term" value="C:mitochondria-associated endoplasmic reticulum membrane contact site"/>
    <property type="evidence" value="ECO:0007669"/>
    <property type="project" value="TreeGrafter"/>
</dbReference>
<dbReference type="PANTHER" id="PTHR13906">
    <property type="entry name" value="PORCUPINE"/>
    <property type="match status" value="1"/>
</dbReference>
<dbReference type="InterPro" id="IPR049941">
    <property type="entry name" value="LPLAT_7/PORCN-like"/>
</dbReference>
<evidence type="ECO:0000256" key="14">
    <source>
        <dbReference type="ARBA" id="ARBA00041667"/>
    </source>
</evidence>
<comment type="catalytic activity">
    <reaction evidence="16">
        <text>1-octadecanoyl-sn-glycero-3-phospho-(1D-myo-inositol) + (5Z,8Z,11Z,14Z)-eicosatetraenoyl-CoA = 1-octadecanoyl-2-(5Z,8Z,11Z,14Z-eicosatetraenoyl)-sn-glycero-3-phospho-(1D-myo-inositol) + CoA</text>
        <dbReference type="Rhea" id="RHEA:36835"/>
        <dbReference type="ChEBI" id="CHEBI:57287"/>
        <dbReference type="ChEBI" id="CHEBI:57368"/>
        <dbReference type="ChEBI" id="CHEBI:74243"/>
        <dbReference type="ChEBI" id="CHEBI:133606"/>
    </reaction>
    <physiologicalReaction direction="left-to-right" evidence="16">
        <dbReference type="Rhea" id="RHEA:36836"/>
    </physiologicalReaction>
</comment>
<keyword evidence="6" id="KW-0256">Endoplasmic reticulum</keyword>
<reference evidence="20 21" key="1">
    <citation type="journal article" date="2020" name="G3 (Bethesda)">
        <title>Draft Genome of the Common Snapping Turtle, Chelydra serpentina, a Model for Phenotypic Plasticity in Reptiles.</title>
        <authorList>
            <person name="Das D."/>
            <person name="Singh S.K."/>
            <person name="Bierstedt J."/>
            <person name="Erickson A."/>
            <person name="Galli G.L.J."/>
            <person name="Crossley D.A. 2nd"/>
            <person name="Rhen T."/>
        </authorList>
    </citation>
    <scope>NUCLEOTIDE SEQUENCE [LARGE SCALE GENOMIC DNA]</scope>
    <source>
        <strain evidence="20">KW</strain>
    </source>
</reference>
<dbReference type="Proteomes" id="UP000765507">
    <property type="component" value="Unassembled WGS sequence"/>
</dbReference>
<feature type="transmembrane region" description="Helical" evidence="19">
    <location>
        <begin position="132"/>
        <end position="150"/>
    </location>
</feature>
<dbReference type="OrthoDB" id="7663182at2759"/>
<evidence type="ECO:0000256" key="12">
    <source>
        <dbReference type="ARBA" id="ARBA00036730"/>
    </source>
</evidence>
<name>A0A8T1SB52_CHESE</name>
<feature type="compositionally biased region" description="Gly residues" evidence="18">
    <location>
        <begin position="256"/>
        <end position="269"/>
    </location>
</feature>
<evidence type="ECO:0000256" key="10">
    <source>
        <dbReference type="ARBA" id="ARBA00025707"/>
    </source>
</evidence>
<comment type="similarity">
    <text evidence="3">Belongs to the membrane-bound acyltransferase family.</text>
</comment>
<keyword evidence="21" id="KW-1185">Reference proteome</keyword>
<evidence type="ECO:0000256" key="19">
    <source>
        <dbReference type="SAM" id="Phobius"/>
    </source>
</evidence>
<dbReference type="EMBL" id="JAHGAV010000356">
    <property type="protein sequence ID" value="KAG6925935.1"/>
    <property type="molecule type" value="Genomic_DNA"/>
</dbReference>
<keyword evidence="5 19" id="KW-0812">Transmembrane</keyword>
<evidence type="ECO:0000256" key="17">
    <source>
        <dbReference type="ARBA" id="ARBA00093678"/>
    </source>
</evidence>
<feature type="non-terminal residue" evidence="20">
    <location>
        <position position="331"/>
    </location>
</feature>
<evidence type="ECO:0000256" key="2">
    <source>
        <dbReference type="ARBA" id="ARBA00005074"/>
    </source>
</evidence>
<keyword evidence="4" id="KW-0808">Transferase</keyword>
<gene>
    <name evidence="20" type="primary">MBOAT7</name>
    <name evidence="20" type="ORF">G0U57_013111</name>
</gene>
<dbReference type="GO" id="GO:0005789">
    <property type="term" value="C:endoplasmic reticulum membrane"/>
    <property type="evidence" value="ECO:0007669"/>
    <property type="project" value="UniProtKB-SubCell"/>
</dbReference>
<comment type="pathway">
    <text evidence="10">Phospholipid metabolism.</text>
</comment>
<comment type="subcellular location">
    <subcellularLocation>
        <location evidence="1">Endoplasmic reticulum membrane</location>
        <topology evidence="1">Multi-pass membrane protein</topology>
    </subcellularLocation>
</comment>
<evidence type="ECO:0000256" key="16">
    <source>
        <dbReference type="ARBA" id="ARBA00049362"/>
    </source>
</evidence>
<evidence type="ECO:0000256" key="5">
    <source>
        <dbReference type="ARBA" id="ARBA00022692"/>
    </source>
</evidence>
<accession>A0A8T1SB52</accession>
<evidence type="ECO:0000256" key="7">
    <source>
        <dbReference type="ARBA" id="ARBA00022989"/>
    </source>
</evidence>
<organism evidence="20 21">
    <name type="scientific">Chelydra serpentina</name>
    <name type="common">Snapping turtle</name>
    <name type="synonym">Testudo serpentina</name>
    <dbReference type="NCBI Taxonomy" id="8475"/>
    <lineage>
        <taxon>Eukaryota</taxon>
        <taxon>Metazoa</taxon>
        <taxon>Chordata</taxon>
        <taxon>Craniata</taxon>
        <taxon>Vertebrata</taxon>
        <taxon>Euteleostomi</taxon>
        <taxon>Archelosauria</taxon>
        <taxon>Testudinata</taxon>
        <taxon>Testudines</taxon>
        <taxon>Cryptodira</taxon>
        <taxon>Durocryptodira</taxon>
        <taxon>Americhelydia</taxon>
        <taxon>Chelydroidea</taxon>
        <taxon>Chelydridae</taxon>
        <taxon>Chelydra</taxon>
    </lineage>
</organism>
<comment type="catalytic activity">
    <reaction evidence="12">
        <text>a 1-acyl-sn-glycero-3-phospho-(1D-myo-inositol) + an acyl-CoA = a 1,2-diacyl-sn-glycero-3-phospho-(1D-myo-inositol) + CoA</text>
        <dbReference type="Rhea" id="RHEA:33195"/>
        <dbReference type="ChEBI" id="CHEBI:57287"/>
        <dbReference type="ChEBI" id="CHEBI:57880"/>
        <dbReference type="ChEBI" id="CHEBI:58342"/>
        <dbReference type="ChEBI" id="CHEBI:64771"/>
    </reaction>
    <physiologicalReaction direction="left-to-right" evidence="12">
        <dbReference type="Rhea" id="RHEA:33196"/>
    </physiologicalReaction>
</comment>
<dbReference type="AlphaFoldDB" id="A0A8T1SB52"/>
<evidence type="ECO:0000256" key="8">
    <source>
        <dbReference type="ARBA" id="ARBA00023136"/>
    </source>
</evidence>
<evidence type="ECO:0000256" key="4">
    <source>
        <dbReference type="ARBA" id="ARBA00022679"/>
    </source>
</evidence>